<proteinExistence type="inferred from homology"/>
<keyword evidence="12" id="KW-1185">Reference proteome</keyword>
<evidence type="ECO:0000259" key="9">
    <source>
        <dbReference type="PROSITE" id="PS51192"/>
    </source>
</evidence>
<dbReference type="CDD" id="cd18791">
    <property type="entry name" value="SF2_C_RHA"/>
    <property type="match status" value="1"/>
</dbReference>
<feature type="domain" description="Helicase C-terminal" evidence="10">
    <location>
        <begin position="546"/>
        <end position="720"/>
    </location>
</feature>
<protein>
    <recommendedName>
        <fullName evidence="2">RNA helicase</fullName>
        <ecNumber evidence="2">3.6.4.13</ecNumber>
    </recommendedName>
</protein>
<organism evidence="11 12">
    <name type="scientific">Littorina saxatilis</name>
    <dbReference type="NCBI Taxonomy" id="31220"/>
    <lineage>
        <taxon>Eukaryota</taxon>
        <taxon>Metazoa</taxon>
        <taxon>Spiralia</taxon>
        <taxon>Lophotrochozoa</taxon>
        <taxon>Mollusca</taxon>
        <taxon>Gastropoda</taxon>
        <taxon>Caenogastropoda</taxon>
        <taxon>Littorinimorpha</taxon>
        <taxon>Littorinoidea</taxon>
        <taxon>Littorinidae</taxon>
        <taxon>Littorina</taxon>
    </lineage>
</organism>
<evidence type="ECO:0000256" key="3">
    <source>
        <dbReference type="ARBA" id="ARBA00022741"/>
    </source>
</evidence>
<dbReference type="SUPFAM" id="SSF52540">
    <property type="entry name" value="P-loop containing nucleoside triphosphate hydrolases"/>
    <property type="match status" value="1"/>
</dbReference>
<feature type="region of interest" description="Disordered" evidence="8">
    <location>
        <begin position="122"/>
        <end position="239"/>
    </location>
</feature>
<evidence type="ECO:0000256" key="7">
    <source>
        <dbReference type="ARBA" id="ARBA00047984"/>
    </source>
</evidence>
<dbReference type="SMART" id="SM00487">
    <property type="entry name" value="DEXDc"/>
    <property type="match status" value="1"/>
</dbReference>
<accession>A0AAN9AJ26</accession>
<evidence type="ECO:0000256" key="5">
    <source>
        <dbReference type="ARBA" id="ARBA00022806"/>
    </source>
</evidence>
<evidence type="ECO:0000256" key="8">
    <source>
        <dbReference type="SAM" id="MobiDB-lite"/>
    </source>
</evidence>
<dbReference type="InterPro" id="IPR011709">
    <property type="entry name" value="DEAD-box_helicase_OB_fold"/>
</dbReference>
<dbReference type="AlphaFoldDB" id="A0AAN9AJ26"/>
<feature type="compositionally biased region" description="Acidic residues" evidence="8">
    <location>
        <begin position="154"/>
        <end position="187"/>
    </location>
</feature>
<sequence>MGKTKQGHNWKARTQFKTGNDRSAELAQIAVDLPDVASDQYDDSNALALPGRKRKKKEDDEEVKPKLRKLTKKERKKLEKIKTQKEKKAKRADLLEKLQSMQASQQEMKLLTSISEVHSQRYKDKLKENKDEDDKPVNIIRGSNKLKKKQKDISDDDDDDDNDEGVESEAESIDTSDISTDEEDEESTEKKDKDEGDKPDTSEDKTEAVPTRAADEGMKTEGAKFVTGKNEDKKAEKISEPKPAVHIPVNRKPELQDCREKLPIYGEEQVIVELVNENPVTIISGETGSGKTTQVPQFLYEAGYAHGSGIIGVTEPRRVAAISMSKRVGEEMNLSSRVVSYQIRYEGNVTPDTRIKFMTDGVLLREIEQDFMLSKYSVIILDEAHERSVFTDILIGLLSRIAPYRLKKHMAPLKLIIMSATLDKVDFVCNPRLFRTKPAEIDVAARQFPVDRHFAHRTEEDYLAAAYKKICKIHQEEAAGGILIFVTGQQEVRTLCRKLKQTFPYKKDKVVAKPEKHESRKKRKKKTEEAESVLPSVDLSNFSTAPVDESKERMKAETCTLDTADVDDYDLDDDIEEIPDQPLEVTTKEPLWVLPLYSLLSTDKQNRVFEPPPPGCRLCVVATNVAETSLTIPNIYYVVDTGKTKTKFYDKVTGVSTFKVTWTSKASADQRMGRAGRVGRGKCFRLYSSAIFNNNFEEHSAAEMTRRPVDDLVLQMKAMEISKVSNFPFPTPPDSQQIQAAEHLLLSLGAVEAKPGAKVTFVKGKKVEPTYTITALGRTMAKFPVAPRYARMLAATEDRELLPYVIIAVAALSVDELFVDFQDADIEDDEAKQKAQRIRSVKRTWTDAGQSQLLGDLAMLIKAVGACESEGMSPAFCARNGIRYKAMLEIRKLRSQLTKEVNLKLPGVNLCIDPGLAPPAELQMLQLRKIVATGLADHVARLCPDPPPGTKDRHKHAYQCAELEDPVYIHPTSALCKQKKEFVVYQYIHQTTRQYMKGIVAIEPGWLPVLAPFHCSFSKPLEDPPPSWGEDTGKVMCHMKSTFGRSSWEMGEVRLEYPALAERYSWFARFLLEGKVVPELAKFTSLLLSLPSTMNKAWAKLQPRTEALKKALVARGVDSKKALLEEWNKDPQYLLTAYLQWLPESVHWQVADDWPPVSSS</sequence>
<dbReference type="Pfam" id="PF21010">
    <property type="entry name" value="HA2_C"/>
    <property type="match status" value="1"/>
</dbReference>
<dbReference type="EC" id="3.6.4.13" evidence="2"/>
<evidence type="ECO:0000256" key="1">
    <source>
        <dbReference type="ARBA" id="ARBA00008792"/>
    </source>
</evidence>
<evidence type="ECO:0000256" key="4">
    <source>
        <dbReference type="ARBA" id="ARBA00022801"/>
    </source>
</evidence>
<feature type="compositionally biased region" description="Basic residues" evidence="8">
    <location>
        <begin position="66"/>
        <end position="75"/>
    </location>
</feature>
<dbReference type="EMBL" id="JBAMIC010004070">
    <property type="protein sequence ID" value="KAK7087756.1"/>
    <property type="molecule type" value="Genomic_DNA"/>
</dbReference>
<keyword evidence="4" id="KW-0378">Hydrolase</keyword>
<dbReference type="Pfam" id="PF00270">
    <property type="entry name" value="DEAD"/>
    <property type="match status" value="1"/>
</dbReference>
<reference evidence="11 12" key="1">
    <citation type="submission" date="2024-02" db="EMBL/GenBank/DDBJ databases">
        <title>Chromosome-scale genome assembly of the rough periwinkle Littorina saxatilis.</title>
        <authorList>
            <person name="De Jode A."/>
            <person name="Faria R."/>
            <person name="Formenti G."/>
            <person name="Sims Y."/>
            <person name="Smith T.P."/>
            <person name="Tracey A."/>
            <person name="Wood J.M.D."/>
            <person name="Zagrodzka Z.B."/>
            <person name="Johannesson K."/>
            <person name="Butlin R.K."/>
            <person name="Leder E.H."/>
        </authorList>
    </citation>
    <scope>NUCLEOTIDE SEQUENCE [LARGE SCALE GENOMIC DNA]</scope>
    <source>
        <strain evidence="11">Snail1</strain>
        <tissue evidence="11">Muscle</tissue>
    </source>
</reference>
<evidence type="ECO:0000259" key="10">
    <source>
        <dbReference type="PROSITE" id="PS51194"/>
    </source>
</evidence>
<dbReference type="PROSITE" id="PS51194">
    <property type="entry name" value="HELICASE_CTER"/>
    <property type="match status" value="1"/>
</dbReference>
<dbReference type="InterPro" id="IPR014001">
    <property type="entry name" value="Helicase_ATP-bd"/>
</dbReference>
<dbReference type="GO" id="GO:0005524">
    <property type="term" value="F:ATP binding"/>
    <property type="evidence" value="ECO:0007669"/>
    <property type="project" value="UniProtKB-KW"/>
</dbReference>
<dbReference type="Proteomes" id="UP001374579">
    <property type="component" value="Unassembled WGS sequence"/>
</dbReference>
<dbReference type="InterPro" id="IPR027417">
    <property type="entry name" value="P-loop_NTPase"/>
</dbReference>
<dbReference type="PANTHER" id="PTHR18934:SF99">
    <property type="entry name" value="ATP-DEPENDENT RNA HELICASE DHX37-RELATED"/>
    <property type="match status" value="1"/>
</dbReference>
<comment type="similarity">
    <text evidence="1">Belongs to the DEAD box helicase family. DEAH subfamily.</text>
</comment>
<feature type="compositionally biased region" description="Basic and acidic residues" evidence="8">
    <location>
        <begin position="188"/>
        <end position="222"/>
    </location>
</feature>
<dbReference type="SMART" id="SM00490">
    <property type="entry name" value="HELICc"/>
    <property type="match status" value="1"/>
</dbReference>
<dbReference type="GO" id="GO:0016787">
    <property type="term" value="F:hydrolase activity"/>
    <property type="evidence" value="ECO:0007669"/>
    <property type="project" value="UniProtKB-KW"/>
</dbReference>
<comment type="catalytic activity">
    <reaction evidence="7">
        <text>ATP + H2O = ADP + phosphate + H(+)</text>
        <dbReference type="Rhea" id="RHEA:13065"/>
        <dbReference type="ChEBI" id="CHEBI:15377"/>
        <dbReference type="ChEBI" id="CHEBI:15378"/>
        <dbReference type="ChEBI" id="CHEBI:30616"/>
        <dbReference type="ChEBI" id="CHEBI:43474"/>
        <dbReference type="ChEBI" id="CHEBI:456216"/>
        <dbReference type="EC" id="3.6.4.13"/>
    </reaction>
</comment>
<dbReference type="InterPro" id="IPR003593">
    <property type="entry name" value="AAA+_ATPase"/>
</dbReference>
<name>A0AAN9AJ26_9CAEN</name>
<feature type="compositionally biased region" description="Basic residues" evidence="8">
    <location>
        <begin position="1"/>
        <end position="11"/>
    </location>
</feature>
<dbReference type="Pfam" id="PF07717">
    <property type="entry name" value="OB_NTP_bind"/>
    <property type="match status" value="1"/>
</dbReference>
<dbReference type="Gene3D" id="3.40.50.300">
    <property type="entry name" value="P-loop containing nucleotide triphosphate hydrolases"/>
    <property type="match status" value="2"/>
</dbReference>
<dbReference type="GO" id="GO:0000462">
    <property type="term" value="P:maturation of SSU-rRNA from tricistronic rRNA transcript (SSU-rRNA, 5.8S rRNA, LSU-rRNA)"/>
    <property type="evidence" value="ECO:0007669"/>
    <property type="project" value="TreeGrafter"/>
</dbReference>
<dbReference type="GO" id="GO:0003723">
    <property type="term" value="F:RNA binding"/>
    <property type="evidence" value="ECO:0007669"/>
    <property type="project" value="TreeGrafter"/>
</dbReference>
<keyword evidence="6" id="KW-0067">ATP-binding</keyword>
<feature type="domain" description="Helicase ATP-binding" evidence="9">
    <location>
        <begin position="272"/>
        <end position="440"/>
    </location>
</feature>
<dbReference type="GO" id="GO:0005730">
    <property type="term" value="C:nucleolus"/>
    <property type="evidence" value="ECO:0007669"/>
    <property type="project" value="TreeGrafter"/>
</dbReference>
<feature type="compositionally biased region" description="Basic and acidic residues" evidence="8">
    <location>
        <begin position="76"/>
        <end position="96"/>
    </location>
</feature>
<feature type="region of interest" description="Disordered" evidence="8">
    <location>
        <begin position="1"/>
        <end position="22"/>
    </location>
</feature>
<dbReference type="InterPro" id="IPR002464">
    <property type="entry name" value="DNA/RNA_helicase_DEAH_CS"/>
</dbReference>
<dbReference type="Gene3D" id="1.20.120.1080">
    <property type="match status" value="1"/>
</dbReference>
<evidence type="ECO:0000313" key="12">
    <source>
        <dbReference type="Proteomes" id="UP001374579"/>
    </source>
</evidence>
<feature type="compositionally biased region" description="Basic and acidic residues" evidence="8">
    <location>
        <begin position="122"/>
        <end position="136"/>
    </location>
</feature>
<feature type="region of interest" description="Disordered" evidence="8">
    <location>
        <begin position="510"/>
        <end position="532"/>
    </location>
</feature>
<dbReference type="GO" id="GO:0003724">
    <property type="term" value="F:RNA helicase activity"/>
    <property type="evidence" value="ECO:0007669"/>
    <property type="project" value="UniProtKB-EC"/>
</dbReference>
<dbReference type="Pfam" id="PF00271">
    <property type="entry name" value="Helicase_C"/>
    <property type="match status" value="1"/>
</dbReference>
<dbReference type="SMART" id="SM00847">
    <property type="entry name" value="HA2"/>
    <property type="match status" value="1"/>
</dbReference>
<feature type="compositionally biased region" description="Basic and acidic residues" evidence="8">
    <location>
        <begin position="229"/>
        <end position="239"/>
    </location>
</feature>
<dbReference type="PANTHER" id="PTHR18934">
    <property type="entry name" value="ATP-DEPENDENT RNA HELICASE"/>
    <property type="match status" value="1"/>
</dbReference>
<dbReference type="InterPro" id="IPR001650">
    <property type="entry name" value="Helicase_C-like"/>
</dbReference>
<dbReference type="PROSITE" id="PS00690">
    <property type="entry name" value="DEAH_ATP_HELICASE"/>
    <property type="match status" value="1"/>
</dbReference>
<gene>
    <name evidence="11" type="ORF">V1264_021765</name>
</gene>
<comment type="caution">
    <text evidence="11">The sequence shown here is derived from an EMBL/GenBank/DDBJ whole genome shotgun (WGS) entry which is preliminary data.</text>
</comment>
<keyword evidence="3" id="KW-0547">Nucleotide-binding</keyword>
<dbReference type="InterPro" id="IPR011545">
    <property type="entry name" value="DEAD/DEAH_box_helicase_dom"/>
</dbReference>
<dbReference type="PROSITE" id="PS51192">
    <property type="entry name" value="HELICASE_ATP_BIND_1"/>
    <property type="match status" value="1"/>
</dbReference>
<keyword evidence="5" id="KW-0347">Helicase</keyword>
<evidence type="ECO:0000313" key="11">
    <source>
        <dbReference type="EMBL" id="KAK7087756.1"/>
    </source>
</evidence>
<evidence type="ECO:0000256" key="2">
    <source>
        <dbReference type="ARBA" id="ARBA00012552"/>
    </source>
</evidence>
<dbReference type="InterPro" id="IPR007502">
    <property type="entry name" value="Helicase-assoc_dom"/>
</dbReference>
<dbReference type="FunFam" id="3.40.50.300:FF:000637">
    <property type="entry name" value="ATP-dependent RNA helicase DHX37/DHR1"/>
    <property type="match status" value="1"/>
</dbReference>
<feature type="region of interest" description="Disordered" evidence="8">
    <location>
        <begin position="37"/>
        <end position="105"/>
    </location>
</feature>
<dbReference type="CDD" id="cd17982">
    <property type="entry name" value="DEXHc_DHX37"/>
    <property type="match status" value="1"/>
</dbReference>
<dbReference type="SMART" id="SM00382">
    <property type="entry name" value="AAA"/>
    <property type="match status" value="1"/>
</dbReference>
<evidence type="ECO:0000256" key="6">
    <source>
        <dbReference type="ARBA" id="ARBA00022840"/>
    </source>
</evidence>
<dbReference type="InterPro" id="IPR056371">
    <property type="entry name" value="DHX37-like_C"/>
</dbReference>
<dbReference type="Pfam" id="PF23362">
    <property type="entry name" value="DHX37_C"/>
    <property type="match status" value="1"/>
</dbReference>